<dbReference type="PANTHER" id="PTHR39104:SF1">
    <property type="entry name" value="AMINO ACID-LIGASE"/>
    <property type="match status" value="1"/>
</dbReference>
<evidence type="ECO:0000313" key="2">
    <source>
        <dbReference type="Proteomes" id="UP001227230"/>
    </source>
</evidence>
<name>A0ABY9C8J2_VITVI</name>
<evidence type="ECO:0000313" key="1">
    <source>
        <dbReference type="EMBL" id="WJZ91132.1"/>
    </source>
</evidence>
<gene>
    <name evidence="1" type="ORF">VitviT2T_010233</name>
</gene>
<accession>A0ABY9C8J2</accession>
<keyword evidence="2" id="KW-1185">Reference proteome</keyword>
<reference evidence="1 2" key="1">
    <citation type="journal article" date="2023" name="Hortic Res">
        <title>The complete reference genome for grapevine (Vitis vinifera L.) genetics and breeding.</title>
        <authorList>
            <person name="Shi X."/>
            <person name="Cao S."/>
            <person name="Wang X."/>
            <person name="Huang S."/>
            <person name="Wang Y."/>
            <person name="Liu Z."/>
            <person name="Liu W."/>
            <person name="Leng X."/>
            <person name="Peng Y."/>
            <person name="Wang N."/>
            <person name="Wang Y."/>
            <person name="Ma Z."/>
            <person name="Xu X."/>
            <person name="Zhang F."/>
            <person name="Xue H."/>
            <person name="Zhong H."/>
            <person name="Wang Y."/>
            <person name="Zhang K."/>
            <person name="Velt A."/>
            <person name="Avia K."/>
            <person name="Holtgrawe D."/>
            <person name="Grimplet J."/>
            <person name="Matus J.T."/>
            <person name="Ware D."/>
            <person name="Wu X."/>
            <person name="Wang H."/>
            <person name="Liu C."/>
            <person name="Fang Y."/>
            <person name="Rustenholz C."/>
            <person name="Cheng Z."/>
            <person name="Xiao H."/>
            <person name="Zhou Y."/>
        </authorList>
    </citation>
    <scope>NUCLEOTIDE SEQUENCE [LARGE SCALE GENOMIC DNA]</scope>
    <source>
        <strain evidence="2">cv. Pinot noir / PN40024</strain>
        <tissue evidence="1">Leaf</tissue>
    </source>
</reference>
<proteinExistence type="predicted"/>
<dbReference type="EMBL" id="CP126654">
    <property type="protein sequence ID" value="WJZ91132.1"/>
    <property type="molecule type" value="Genomic_DNA"/>
</dbReference>
<dbReference type="PANTHER" id="PTHR39104">
    <property type="entry name" value="AMINO ACID-LIGASE"/>
    <property type="match status" value="1"/>
</dbReference>
<sequence>MASEKRMTVKLFCPSLSKVVSYVVREDQRLDLGSIARTFGLDPWSVKLNGHFISRGRDFISSSLTWNSLLSFFSSRSLPTGAVDANPLVVDGKLCRPGTKRLHDPADDHENVLACSKPQLEDSLKKIKLRETNSGCKDEDNLMIKRNGFGSKRKESVGDVNQPKKLRVHATESGPGTNLSYRQSSCFQGSKDTLPSSILNTQFWCSHSENMKRMREDETVIPPFCKRTR</sequence>
<dbReference type="Proteomes" id="UP001227230">
    <property type="component" value="Chromosome 7"/>
</dbReference>
<organism evidence="1 2">
    <name type="scientific">Vitis vinifera</name>
    <name type="common">Grape</name>
    <dbReference type="NCBI Taxonomy" id="29760"/>
    <lineage>
        <taxon>Eukaryota</taxon>
        <taxon>Viridiplantae</taxon>
        <taxon>Streptophyta</taxon>
        <taxon>Embryophyta</taxon>
        <taxon>Tracheophyta</taxon>
        <taxon>Spermatophyta</taxon>
        <taxon>Magnoliopsida</taxon>
        <taxon>eudicotyledons</taxon>
        <taxon>Gunneridae</taxon>
        <taxon>Pentapetalae</taxon>
        <taxon>rosids</taxon>
        <taxon>Vitales</taxon>
        <taxon>Vitaceae</taxon>
        <taxon>Viteae</taxon>
        <taxon>Vitis</taxon>
    </lineage>
</organism>
<evidence type="ECO:0008006" key="3">
    <source>
        <dbReference type="Google" id="ProtNLM"/>
    </source>
</evidence>
<protein>
    <recommendedName>
        <fullName evidence="3">Coilin</fullName>
    </recommendedName>
</protein>